<protein>
    <submittedName>
        <fullName evidence="1">Uncharacterized protein</fullName>
    </submittedName>
</protein>
<dbReference type="AlphaFoldDB" id="A0A0D0B187"/>
<dbReference type="EMBL" id="KN835308">
    <property type="protein sequence ID" value="KIK40282.1"/>
    <property type="molecule type" value="Genomic_DNA"/>
</dbReference>
<gene>
    <name evidence="1" type="ORF">CY34DRAFT_87618</name>
</gene>
<organism evidence="1 2">
    <name type="scientific">Suillus luteus UH-Slu-Lm8-n1</name>
    <dbReference type="NCBI Taxonomy" id="930992"/>
    <lineage>
        <taxon>Eukaryota</taxon>
        <taxon>Fungi</taxon>
        <taxon>Dikarya</taxon>
        <taxon>Basidiomycota</taxon>
        <taxon>Agaricomycotina</taxon>
        <taxon>Agaricomycetes</taxon>
        <taxon>Agaricomycetidae</taxon>
        <taxon>Boletales</taxon>
        <taxon>Suillineae</taxon>
        <taxon>Suillaceae</taxon>
        <taxon>Suillus</taxon>
    </lineage>
</organism>
<dbReference type="HOGENOM" id="CLU_2456259_0_0_1"/>
<name>A0A0D0B187_9AGAM</name>
<reference evidence="2" key="2">
    <citation type="submission" date="2015-01" db="EMBL/GenBank/DDBJ databases">
        <title>Evolutionary Origins and Diversification of the Mycorrhizal Mutualists.</title>
        <authorList>
            <consortium name="DOE Joint Genome Institute"/>
            <consortium name="Mycorrhizal Genomics Consortium"/>
            <person name="Kohler A."/>
            <person name="Kuo A."/>
            <person name="Nagy L.G."/>
            <person name="Floudas D."/>
            <person name="Copeland A."/>
            <person name="Barry K.W."/>
            <person name="Cichocki N."/>
            <person name="Veneault-Fourrey C."/>
            <person name="LaButti K."/>
            <person name="Lindquist E.A."/>
            <person name="Lipzen A."/>
            <person name="Lundell T."/>
            <person name="Morin E."/>
            <person name="Murat C."/>
            <person name="Riley R."/>
            <person name="Ohm R."/>
            <person name="Sun H."/>
            <person name="Tunlid A."/>
            <person name="Henrissat B."/>
            <person name="Grigoriev I.V."/>
            <person name="Hibbett D.S."/>
            <person name="Martin F."/>
        </authorList>
    </citation>
    <scope>NUCLEOTIDE SEQUENCE [LARGE SCALE GENOMIC DNA]</scope>
    <source>
        <strain evidence="2">UH-Slu-Lm8-n1</strain>
    </source>
</reference>
<dbReference type="Proteomes" id="UP000054485">
    <property type="component" value="Unassembled WGS sequence"/>
</dbReference>
<dbReference type="OrthoDB" id="2692094at2759"/>
<evidence type="ECO:0000313" key="2">
    <source>
        <dbReference type="Proteomes" id="UP000054485"/>
    </source>
</evidence>
<evidence type="ECO:0000313" key="1">
    <source>
        <dbReference type="EMBL" id="KIK40282.1"/>
    </source>
</evidence>
<accession>A0A0D0B187</accession>
<keyword evidence="2" id="KW-1185">Reference proteome</keyword>
<dbReference type="InParanoid" id="A0A0D0B187"/>
<proteinExistence type="predicted"/>
<sequence>MVNVEYRKHLSTLRTSSTRMDVLFVQWFCRDVSPAGWAAKHLQRLEFFDQDSLPDAFGFLDPDSVICGVHLIPAFNFDTTDKLLEPTFA</sequence>
<reference evidence="1 2" key="1">
    <citation type="submission" date="2014-04" db="EMBL/GenBank/DDBJ databases">
        <authorList>
            <consortium name="DOE Joint Genome Institute"/>
            <person name="Kuo A."/>
            <person name="Ruytinx J."/>
            <person name="Rineau F."/>
            <person name="Colpaert J."/>
            <person name="Kohler A."/>
            <person name="Nagy L.G."/>
            <person name="Floudas D."/>
            <person name="Copeland A."/>
            <person name="Barry K.W."/>
            <person name="Cichocki N."/>
            <person name="Veneault-Fourrey C."/>
            <person name="LaButti K."/>
            <person name="Lindquist E.A."/>
            <person name="Lipzen A."/>
            <person name="Lundell T."/>
            <person name="Morin E."/>
            <person name="Murat C."/>
            <person name="Sun H."/>
            <person name="Tunlid A."/>
            <person name="Henrissat B."/>
            <person name="Grigoriev I.V."/>
            <person name="Hibbett D.S."/>
            <person name="Martin F."/>
            <person name="Nordberg H.P."/>
            <person name="Cantor M.N."/>
            <person name="Hua S.X."/>
        </authorList>
    </citation>
    <scope>NUCLEOTIDE SEQUENCE [LARGE SCALE GENOMIC DNA]</scope>
    <source>
        <strain evidence="1 2">UH-Slu-Lm8-n1</strain>
    </source>
</reference>